<evidence type="ECO:0000313" key="4">
    <source>
        <dbReference type="EMBL" id="SDE74077.1"/>
    </source>
</evidence>
<dbReference type="Proteomes" id="UP000199628">
    <property type="component" value="Unassembled WGS sequence"/>
</dbReference>
<dbReference type="OrthoDB" id="54411at2"/>
<dbReference type="PROSITE" id="PS50293">
    <property type="entry name" value="TPR_REGION"/>
    <property type="match status" value="1"/>
</dbReference>
<keyword evidence="1" id="KW-0802">TPR repeat</keyword>
<evidence type="ECO:0000259" key="3">
    <source>
        <dbReference type="PROSITE" id="PS50125"/>
    </source>
</evidence>
<proteinExistence type="predicted"/>
<dbReference type="SUPFAM" id="SSF48452">
    <property type="entry name" value="TPR-like"/>
    <property type="match status" value="1"/>
</dbReference>
<dbReference type="InterPro" id="IPR011990">
    <property type="entry name" value="TPR-like_helical_dom_sf"/>
</dbReference>
<keyword evidence="2" id="KW-0812">Transmembrane</keyword>
<keyword evidence="2" id="KW-1133">Transmembrane helix</keyword>
<dbReference type="PANTHER" id="PTHR43081">
    <property type="entry name" value="ADENYLATE CYCLASE, TERMINAL-DIFFERENTIATION SPECIFIC-RELATED"/>
    <property type="match status" value="1"/>
</dbReference>
<dbReference type="SUPFAM" id="SSF55073">
    <property type="entry name" value="Nucleotide cyclase"/>
    <property type="match status" value="1"/>
</dbReference>
<keyword evidence="5" id="KW-1185">Reference proteome</keyword>
<dbReference type="CDD" id="cd07302">
    <property type="entry name" value="CHD"/>
    <property type="match status" value="1"/>
</dbReference>
<organism evidence="4 5">
    <name type="scientific">Ruegeria marina</name>
    <dbReference type="NCBI Taxonomy" id="639004"/>
    <lineage>
        <taxon>Bacteria</taxon>
        <taxon>Pseudomonadati</taxon>
        <taxon>Pseudomonadota</taxon>
        <taxon>Alphaproteobacteria</taxon>
        <taxon>Rhodobacterales</taxon>
        <taxon>Roseobacteraceae</taxon>
        <taxon>Ruegeria</taxon>
    </lineage>
</organism>
<dbReference type="Pfam" id="PF13181">
    <property type="entry name" value="TPR_8"/>
    <property type="match status" value="1"/>
</dbReference>
<evidence type="ECO:0000256" key="1">
    <source>
        <dbReference type="PROSITE-ProRule" id="PRU00339"/>
    </source>
</evidence>
<dbReference type="GO" id="GO:0006171">
    <property type="term" value="P:cAMP biosynthetic process"/>
    <property type="evidence" value="ECO:0007669"/>
    <property type="project" value="TreeGrafter"/>
</dbReference>
<accession>A0A1G7FE25</accession>
<feature type="repeat" description="TPR" evidence="1">
    <location>
        <begin position="486"/>
        <end position="519"/>
    </location>
</feature>
<dbReference type="SMART" id="SM00044">
    <property type="entry name" value="CYCc"/>
    <property type="match status" value="1"/>
</dbReference>
<dbReference type="InterPro" id="IPR029787">
    <property type="entry name" value="Nucleotide_cyclase"/>
</dbReference>
<dbReference type="PROSITE" id="PS50005">
    <property type="entry name" value="TPR"/>
    <property type="match status" value="2"/>
</dbReference>
<feature type="repeat" description="TPR" evidence="1">
    <location>
        <begin position="452"/>
        <end position="485"/>
    </location>
</feature>
<dbReference type="STRING" id="639004.SAMN04488239_1336"/>
<dbReference type="GO" id="GO:0004016">
    <property type="term" value="F:adenylate cyclase activity"/>
    <property type="evidence" value="ECO:0007669"/>
    <property type="project" value="UniProtKB-ARBA"/>
</dbReference>
<gene>
    <name evidence="4" type="ORF">SAMN04488239_1336</name>
</gene>
<dbReference type="RefSeq" id="WP_050931066.1">
    <property type="nucleotide sequence ID" value="NZ_FMZV01000033.1"/>
</dbReference>
<dbReference type="Pfam" id="PF00211">
    <property type="entry name" value="Guanylate_cyc"/>
    <property type="match status" value="1"/>
</dbReference>
<dbReference type="InterPro" id="IPR050697">
    <property type="entry name" value="Adenylyl/Guanylyl_Cyclase_3/4"/>
</dbReference>
<name>A0A1G7FE25_9RHOB</name>
<evidence type="ECO:0000256" key="2">
    <source>
        <dbReference type="SAM" id="Phobius"/>
    </source>
</evidence>
<dbReference type="InterPro" id="IPR001054">
    <property type="entry name" value="A/G_cyclase"/>
</dbReference>
<dbReference type="Gene3D" id="3.30.70.1230">
    <property type="entry name" value="Nucleotide cyclase"/>
    <property type="match status" value="1"/>
</dbReference>
<dbReference type="PANTHER" id="PTHR43081:SF19">
    <property type="entry name" value="PH-SENSITIVE ADENYLATE CYCLASE RV1264"/>
    <property type="match status" value="1"/>
</dbReference>
<dbReference type="EMBL" id="FMZV01000033">
    <property type="protein sequence ID" value="SDE74077.1"/>
    <property type="molecule type" value="Genomic_DNA"/>
</dbReference>
<dbReference type="InterPro" id="IPR019734">
    <property type="entry name" value="TPR_rpt"/>
</dbReference>
<dbReference type="Gene3D" id="1.25.40.10">
    <property type="entry name" value="Tetratricopeptide repeat domain"/>
    <property type="match status" value="2"/>
</dbReference>
<feature type="transmembrane region" description="Helical" evidence="2">
    <location>
        <begin position="185"/>
        <end position="209"/>
    </location>
</feature>
<dbReference type="SMART" id="SM00028">
    <property type="entry name" value="TPR"/>
    <property type="match status" value="2"/>
</dbReference>
<reference evidence="5" key="1">
    <citation type="submission" date="2016-10" db="EMBL/GenBank/DDBJ databases">
        <authorList>
            <person name="Varghese N."/>
            <person name="Submissions S."/>
        </authorList>
    </citation>
    <scope>NUCLEOTIDE SEQUENCE [LARGE SCALE GENOMIC DNA]</scope>
    <source>
        <strain evidence="5">CGMCC 1.9108</strain>
    </source>
</reference>
<sequence>MERRLSAILAADVVGYTRLMGADETGVLTALRSHIEDLIAPLVSEHGGRIVKLMGDGLLVEFPSAVSALQCAVGIQSGMENRNAGTAQQQRIDFRIGINIGDVIVEGDDIYGDGVNIAARIESLSEPGGILLSQSAHDQVKGKVNGQFRDLGLQTLKNVADPIRVFSFQTGGVVRKRPTLLRRHLARRIGLVSAVLILIAITGVGIWWYRDDASFGGRADFQLPDRPSIAVLPFETFRDDEDYRYLADGMSEDIITQLARNAELTVMARSASFAVAEKTSDAAEIARELGVYYLLTGSVRRSGDHLRITTQLVDGKSGRNVWAEAYESTAETVFDTQDDIVERIVGSLFSEVREIEKGEILRRPPETLDVYELALRGVARKHRLNPVDSELARQDLSRAIELDPDYAPAWLYLGWVEGIAIAFGWASDLGPADLSSAIAKIEKAIEIDPTLATAFQALGILRSWVGDTEGALQAARRSVELGPGDADNILFLGRAYANIGEFDKAVETARKAFELNPIRPSYYDAAMSRALWGQGEYDASLEAASDCLAKTPGYSACQVFQVASNIALNKPDSASEAVRRLTELYPTMTIGVAVTGMGYAGDQSANARLAEQLKAAGLPD</sequence>
<keyword evidence="2" id="KW-0472">Membrane</keyword>
<evidence type="ECO:0000313" key="5">
    <source>
        <dbReference type="Proteomes" id="UP000199628"/>
    </source>
</evidence>
<feature type="domain" description="Guanylate cyclase" evidence="3">
    <location>
        <begin position="7"/>
        <end position="122"/>
    </location>
</feature>
<dbReference type="Gene3D" id="3.40.50.10070">
    <property type="entry name" value="TolB, N-terminal domain"/>
    <property type="match status" value="1"/>
</dbReference>
<dbReference type="AlphaFoldDB" id="A0A1G7FE25"/>
<dbReference type="PROSITE" id="PS50125">
    <property type="entry name" value="GUANYLATE_CYCLASE_2"/>
    <property type="match status" value="1"/>
</dbReference>
<dbReference type="GO" id="GO:0035556">
    <property type="term" value="P:intracellular signal transduction"/>
    <property type="evidence" value="ECO:0007669"/>
    <property type="project" value="InterPro"/>
</dbReference>
<protein>
    <submittedName>
        <fullName evidence="4">Adenylate cyclase</fullName>
    </submittedName>
</protein>